<feature type="domain" description="Saccharopine dehydrogenase NADP binding" evidence="3">
    <location>
        <begin position="3"/>
        <end position="133"/>
    </location>
</feature>
<dbReference type="PANTHER" id="PTHR12286:SF5">
    <property type="entry name" value="SACCHAROPINE DEHYDROGENASE-LIKE OXIDOREDUCTASE"/>
    <property type="match status" value="1"/>
</dbReference>
<dbReference type="AlphaFoldDB" id="A0A8H7ETS3"/>
<dbReference type="Pfam" id="PF03435">
    <property type="entry name" value="Sacchrp_dh_NADP"/>
    <property type="match status" value="1"/>
</dbReference>
<proteinExistence type="inferred from homology"/>
<evidence type="ECO:0000256" key="2">
    <source>
        <dbReference type="SAM" id="Phobius"/>
    </source>
</evidence>
<keyword evidence="2" id="KW-0472">Membrane</keyword>
<evidence type="ECO:0000313" key="5">
    <source>
        <dbReference type="Proteomes" id="UP000605846"/>
    </source>
</evidence>
<name>A0A8H7ETS3_9FUNG</name>
<dbReference type="InterPro" id="IPR051276">
    <property type="entry name" value="Saccharopine_DH-like_oxidrdct"/>
</dbReference>
<dbReference type="GO" id="GO:0005811">
    <property type="term" value="C:lipid droplet"/>
    <property type="evidence" value="ECO:0007669"/>
    <property type="project" value="TreeGrafter"/>
</dbReference>
<gene>
    <name evidence="4" type="ORF">EC973_008206</name>
</gene>
<comment type="caution">
    <text evidence="4">The sequence shown here is derived from an EMBL/GenBank/DDBJ whole genome shotgun (WGS) entry which is preliminary data.</text>
</comment>
<dbReference type="OrthoDB" id="10268090at2759"/>
<protein>
    <recommendedName>
        <fullName evidence="3">Saccharopine dehydrogenase NADP binding domain-containing protein</fullName>
    </recommendedName>
</protein>
<evidence type="ECO:0000313" key="4">
    <source>
        <dbReference type="EMBL" id="KAF7726911.1"/>
    </source>
</evidence>
<reference evidence="4" key="1">
    <citation type="submission" date="2020-01" db="EMBL/GenBank/DDBJ databases">
        <title>Genome Sequencing of Three Apophysomyces-Like Fungal Strains Confirms a Novel Fungal Genus in the Mucoromycota with divergent Burkholderia-like Endosymbiotic Bacteria.</title>
        <authorList>
            <person name="Stajich J.E."/>
            <person name="Macias A.M."/>
            <person name="Carter-House D."/>
            <person name="Lovett B."/>
            <person name="Kasson L.R."/>
            <person name="Berry K."/>
            <person name="Grigoriev I."/>
            <person name="Chang Y."/>
            <person name="Spatafora J."/>
            <person name="Kasson M.T."/>
        </authorList>
    </citation>
    <scope>NUCLEOTIDE SEQUENCE</scope>
    <source>
        <strain evidence="4">NRRL A-21654</strain>
    </source>
</reference>
<accession>A0A8H7ETS3</accession>
<dbReference type="InterPro" id="IPR005097">
    <property type="entry name" value="Sacchrp_dh_NADP-bd"/>
</dbReference>
<evidence type="ECO:0000259" key="3">
    <source>
        <dbReference type="Pfam" id="PF03435"/>
    </source>
</evidence>
<organism evidence="4 5">
    <name type="scientific">Apophysomyces ossiformis</name>
    <dbReference type="NCBI Taxonomy" id="679940"/>
    <lineage>
        <taxon>Eukaryota</taxon>
        <taxon>Fungi</taxon>
        <taxon>Fungi incertae sedis</taxon>
        <taxon>Mucoromycota</taxon>
        <taxon>Mucoromycotina</taxon>
        <taxon>Mucoromycetes</taxon>
        <taxon>Mucorales</taxon>
        <taxon>Mucorineae</taxon>
        <taxon>Mucoraceae</taxon>
        <taxon>Apophysomyces</taxon>
    </lineage>
</organism>
<evidence type="ECO:0000256" key="1">
    <source>
        <dbReference type="ARBA" id="ARBA00038048"/>
    </source>
</evidence>
<dbReference type="SUPFAM" id="SSF51735">
    <property type="entry name" value="NAD(P)-binding Rossmann-fold domains"/>
    <property type="match status" value="1"/>
</dbReference>
<dbReference type="GO" id="GO:0009247">
    <property type="term" value="P:glycolipid biosynthetic process"/>
    <property type="evidence" value="ECO:0007669"/>
    <property type="project" value="TreeGrafter"/>
</dbReference>
<dbReference type="Gene3D" id="3.40.50.720">
    <property type="entry name" value="NAD(P)-binding Rossmann-like Domain"/>
    <property type="match status" value="1"/>
</dbReference>
<dbReference type="PANTHER" id="PTHR12286">
    <property type="entry name" value="SACCHAROPINE DEHYDROGENASE-LIKE OXIDOREDUCTASE"/>
    <property type="match status" value="1"/>
</dbReference>
<keyword evidence="5" id="KW-1185">Reference proteome</keyword>
<dbReference type="GO" id="GO:0005739">
    <property type="term" value="C:mitochondrion"/>
    <property type="evidence" value="ECO:0007669"/>
    <property type="project" value="TreeGrafter"/>
</dbReference>
<keyword evidence="2" id="KW-0812">Transmembrane</keyword>
<dbReference type="Proteomes" id="UP000605846">
    <property type="component" value="Unassembled WGS sequence"/>
</dbReference>
<dbReference type="GO" id="GO:0005886">
    <property type="term" value="C:plasma membrane"/>
    <property type="evidence" value="ECO:0007669"/>
    <property type="project" value="TreeGrafter"/>
</dbReference>
<sequence length="408" mass="45043">MALVFGASGFTGTLTCEYLMEIGDKSLKWAIAGRSLNKLEKVKESLVNIDESARNVDILIADSNDTQSLDAVVGNTDVIISTVGPFIKYGTPLVESCIRQRTHYVDITGEYVWIKQIIDRFHEEAKQNHVMIVPACGFDSVPSDLGTFMVADYVKSKYQLDLADVKLSLTDVRGGISGGTIHSAIEAIAGRSISVKASLDPYLLASQRGIDKRSLPLMYRDYDFGRKWQAFFVMSIVNEKVVRRSWSLATERGQGYGGLFRYKETMSMSFIPAFVFTAALLTVVPLASLLLKIPVFYRLAQRCLPAPGSGPTREQRAKGRFEMQIVADTDAEPYDQQVRVRGIVKGFRDPGYGDTCRMVVESALSIVKSFGSLPGKDGGVLTPATAFGNVLLERLRKNDGMIFEVQEI</sequence>
<dbReference type="EMBL" id="JABAYA010000069">
    <property type="protein sequence ID" value="KAF7726911.1"/>
    <property type="molecule type" value="Genomic_DNA"/>
</dbReference>
<feature type="transmembrane region" description="Helical" evidence="2">
    <location>
        <begin position="270"/>
        <end position="291"/>
    </location>
</feature>
<dbReference type="InterPro" id="IPR036291">
    <property type="entry name" value="NAD(P)-bd_dom_sf"/>
</dbReference>
<comment type="similarity">
    <text evidence="1">Belongs to the saccharopine dehydrogenase family.</text>
</comment>
<keyword evidence="2" id="KW-1133">Transmembrane helix</keyword>